<feature type="domain" description="PTS EIIA type-2" evidence="2">
    <location>
        <begin position="492"/>
        <end position="632"/>
    </location>
</feature>
<dbReference type="EMBL" id="JBHSTP010000002">
    <property type="protein sequence ID" value="MFC6356419.1"/>
    <property type="molecule type" value="Genomic_DNA"/>
</dbReference>
<dbReference type="SUPFAM" id="SSF63520">
    <property type="entry name" value="PTS-regulatory domain, PRD"/>
    <property type="match status" value="1"/>
</dbReference>
<evidence type="ECO:0000259" key="2">
    <source>
        <dbReference type="PROSITE" id="PS51094"/>
    </source>
</evidence>
<keyword evidence="1" id="KW-0677">Repeat</keyword>
<dbReference type="InterPro" id="IPR036390">
    <property type="entry name" value="WH_DNA-bd_sf"/>
</dbReference>
<protein>
    <submittedName>
        <fullName evidence="4">BglG family transcription antiterminator</fullName>
    </submittedName>
</protein>
<dbReference type="SUPFAM" id="SSF55804">
    <property type="entry name" value="Phoshotransferase/anion transport protein"/>
    <property type="match status" value="1"/>
</dbReference>
<dbReference type="SUPFAM" id="SSF46785">
    <property type="entry name" value="Winged helix' DNA-binding domain"/>
    <property type="match status" value="1"/>
</dbReference>
<dbReference type="Proteomes" id="UP001596306">
    <property type="component" value="Unassembled WGS sequence"/>
</dbReference>
<comment type="caution">
    <text evidence="4">The sequence shown here is derived from an EMBL/GenBank/DDBJ whole genome shotgun (WGS) entry which is preliminary data.</text>
</comment>
<organism evidence="4 5">
    <name type="scientific">Luethyella okanaganae</name>
    <dbReference type="NCBI Taxonomy" id="69372"/>
    <lineage>
        <taxon>Bacteria</taxon>
        <taxon>Bacillati</taxon>
        <taxon>Actinomycetota</taxon>
        <taxon>Actinomycetes</taxon>
        <taxon>Micrococcales</taxon>
        <taxon>Microbacteriaceae</taxon>
        <taxon>Luethyella</taxon>
    </lineage>
</organism>
<dbReference type="PANTHER" id="PTHR30185">
    <property type="entry name" value="CRYPTIC BETA-GLUCOSIDE BGL OPERON ANTITERMINATOR"/>
    <property type="match status" value="1"/>
</dbReference>
<dbReference type="Pfam" id="PF00359">
    <property type="entry name" value="PTS_EIIA_2"/>
    <property type="match status" value="1"/>
</dbReference>
<accession>A0ABW1VIS2</accession>
<dbReference type="PROSITE" id="PS51094">
    <property type="entry name" value="PTS_EIIA_TYPE_2"/>
    <property type="match status" value="1"/>
</dbReference>
<reference evidence="5" key="1">
    <citation type="journal article" date="2019" name="Int. J. Syst. Evol. Microbiol.">
        <title>The Global Catalogue of Microorganisms (GCM) 10K type strain sequencing project: providing services to taxonomists for standard genome sequencing and annotation.</title>
        <authorList>
            <consortium name="The Broad Institute Genomics Platform"/>
            <consortium name="The Broad Institute Genome Sequencing Center for Infectious Disease"/>
            <person name="Wu L."/>
            <person name="Ma J."/>
        </authorList>
    </citation>
    <scope>NUCLEOTIDE SEQUENCE [LARGE SCALE GENOMIC DNA]</scope>
    <source>
        <strain evidence="5">CCUG 43304</strain>
    </source>
</reference>
<dbReference type="Pfam" id="PF00874">
    <property type="entry name" value="PRD"/>
    <property type="match status" value="1"/>
</dbReference>
<dbReference type="Gene3D" id="1.10.1790.10">
    <property type="entry name" value="PRD domain"/>
    <property type="match status" value="1"/>
</dbReference>
<sequence>MNERQARLLDALAHADGWLTAGELSAELGVTGRSVRSYVTTLKREAEDVPLIESGPNGYRIHRDGYVRFLTSANHGDDGPRERAGRVLRRLIDADEGLDVFELAEASRISESTVEADLARVRARLRGTGLALARAGNRVTLTGPETTRRRLLSSMFREESSRGMLESREIEREFPVDSVSAFKTALLSEFERRGDYVNEFGLSNVLLHVVIAVDRVSRNHALAGGDEVAHDGVGLREMLDLLVRSHFGIAIGTADLDHLSFLFATRVLTAGADASSAADIDSSLHASDLALVRRIVAQAAEEYLVELGDEDFLVRLALHVRNLVARAQDNAFSRNPLTRSIKSAYPMTYEVAVYIARELQRHARIVVNDDEIAYIAMHVGAQLEQRRTSEAVIEASVVSPSYHDLHLQLLRRIEQEFASELTVLEVSTRSDPVWDALPGELVVSTIEPPIPAERIVVVQPFLTDANVRRLRTAIERARRQRRRARLVAELLRYFDASLFLRNVQARDEEGMIRMLGARLVGSGVVDGSYVEGAIERERMSSTAFADGLAVPHAMSMSARRTSIAIVVNETPMDWSGTRVNLVAFIAFSESGRARFQSFFDQFVEVLSEPEAMQRIVKNAVDFPSFLDELAQVMDD</sequence>
<evidence type="ECO:0000313" key="5">
    <source>
        <dbReference type="Proteomes" id="UP001596306"/>
    </source>
</evidence>
<feature type="domain" description="PRD" evidence="3">
    <location>
        <begin position="283"/>
        <end position="389"/>
    </location>
</feature>
<evidence type="ECO:0000313" key="4">
    <source>
        <dbReference type="EMBL" id="MFC6356419.1"/>
    </source>
</evidence>
<gene>
    <name evidence="4" type="ORF">ACFQB0_09895</name>
</gene>
<dbReference type="InterPro" id="IPR036634">
    <property type="entry name" value="PRD_sf"/>
</dbReference>
<dbReference type="Gene3D" id="1.10.10.10">
    <property type="entry name" value="Winged helix-like DNA-binding domain superfamily/Winged helix DNA-binding domain"/>
    <property type="match status" value="1"/>
</dbReference>
<evidence type="ECO:0000259" key="3">
    <source>
        <dbReference type="PROSITE" id="PS51372"/>
    </source>
</evidence>
<keyword evidence="5" id="KW-1185">Reference proteome</keyword>
<dbReference type="InterPro" id="IPR002178">
    <property type="entry name" value="PTS_EIIA_type-2_dom"/>
</dbReference>
<dbReference type="RefSeq" id="WP_386730803.1">
    <property type="nucleotide sequence ID" value="NZ_JBHSTP010000002.1"/>
</dbReference>
<dbReference type="InterPro" id="IPR036388">
    <property type="entry name" value="WH-like_DNA-bd_sf"/>
</dbReference>
<dbReference type="InterPro" id="IPR016152">
    <property type="entry name" value="PTrfase/Anion_transptr"/>
</dbReference>
<evidence type="ECO:0000256" key="1">
    <source>
        <dbReference type="ARBA" id="ARBA00022737"/>
    </source>
</evidence>
<dbReference type="PANTHER" id="PTHR30185:SF12">
    <property type="entry name" value="TRANSCRIPTIONAL REGULATOR MANR"/>
    <property type="match status" value="1"/>
</dbReference>
<dbReference type="PROSITE" id="PS00372">
    <property type="entry name" value="PTS_EIIA_TYPE_2_HIS"/>
    <property type="match status" value="1"/>
</dbReference>
<dbReference type="InterPro" id="IPR050661">
    <property type="entry name" value="BglG_antiterminators"/>
</dbReference>
<dbReference type="InterPro" id="IPR011608">
    <property type="entry name" value="PRD"/>
</dbReference>
<name>A0ABW1VIS2_9MICO</name>
<dbReference type="PROSITE" id="PS51372">
    <property type="entry name" value="PRD_2"/>
    <property type="match status" value="1"/>
</dbReference>
<dbReference type="Gene3D" id="3.40.930.10">
    <property type="entry name" value="Mannitol-specific EII, Chain A"/>
    <property type="match status" value="1"/>
</dbReference>
<proteinExistence type="predicted"/>